<dbReference type="AlphaFoldDB" id="A0A3E0WAE7"/>
<evidence type="ECO:0000256" key="1">
    <source>
        <dbReference type="SAM" id="MobiDB-lite"/>
    </source>
</evidence>
<evidence type="ECO:0000313" key="3">
    <source>
        <dbReference type="EMBL" id="RFA25422.1"/>
    </source>
</evidence>
<comment type="caution">
    <text evidence="3">The sequence shown here is derived from an EMBL/GenBank/DDBJ whole genome shotgun (WGS) entry which is preliminary data.</text>
</comment>
<evidence type="ECO:0000256" key="2">
    <source>
        <dbReference type="SAM" id="SignalP"/>
    </source>
</evidence>
<dbReference type="InterPro" id="IPR024079">
    <property type="entry name" value="MetalloPept_cat_dom_sf"/>
</dbReference>
<name>A0A3E0WAE7_9MICO</name>
<dbReference type="Gene3D" id="3.40.390.10">
    <property type="entry name" value="Collagenase (Catalytic Domain)"/>
    <property type="match status" value="1"/>
</dbReference>
<reference evidence="3 4" key="1">
    <citation type="submission" date="2017-04" db="EMBL/GenBank/DDBJ databases">
        <title>Comparative genome analysis of Subtercola boreus.</title>
        <authorList>
            <person name="Cho Y.-J."/>
            <person name="Cho A."/>
            <person name="Kim O.-S."/>
            <person name="Lee J.-I."/>
        </authorList>
    </citation>
    <scope>NUCLEOTIDE SEQUENCE [LARGE SCALE GENOMIC DNA]</scope>
    <source>
        <strain evidence="3 4">P28004</strain>
    </source>
</reference>
<dbReference type="Proteomes" id="UP000257080">
    <property type="component" value="Unassembled WGS sequence"/>
</dbReference>
<dbReference type="OrthoDB" id="9893367at2"/>
<dbReference type="RefSeq" id="WP_116419521.1">
    <property type="nucleotide sequence ID" value="NZ_NBXC01000027.1"/>
</dbReference>
<dbReference type="GO" id="GO:0008237">
    <property type="term" value="F:metallopeptidase activity"/>
    <property type="evidence" value="ECO:0007669"/>
    <property type="project" value="InterPro"/>
</dbReference>
<organism evidence="3 4">
    <name type="scientific">Subtercola boreus</name>
    <dbReference type="NCBI Taxonomy" id="120213"/>
    <lineage>
        <taxon>Bacteria</taxon>
        <taxon>Bacillati</taxon>
        <taxon>Actinomycetota</taxon>
        <taxon>Actinomycetes</taxon>
        <taxon>Micrococcales</taxon>
        <taxon>Microbacteriaceae</taxon>
        <taxon>Subtercola</taxon>
    </lineage>
</organism>
<feature type="chain" id="PRO_5017825391" description="Peptidase M10 metallopeptidase domain-containing protein" evidence="2">
    <location>
        <begin position="30"/>
        <end position="353"/>
    </location>
</feature>
<sequence>MSSRSSRRLALASVCILVALVASPVAAHAGGVAEGDCRLGDTQFLEGEPGSPQSQSQLCGGNFRWGTEASWYWTDEKLVIVEPRAGQFDYSAFSALNPFTGDGYSLRKANELFPDTSRVADAAAKLHYAEAALSAKARTLDARRGLKATDGCNFVPTLFLDSDIADMDSSGWLPPQPRPDAETGTYTYTFASNVTAEQKSAVLAGLVAFAAAREGSRQPALVEWKSGDAKAPVITFQNVPGGFEEGNDRTAEAEIVTGDKGRAGLTRWVSGNLNLSPTPGSLSAWTIMHEILHVYGFDHTSFDSEVDSEVMSPAGSWPVEFNGWEIGKDPTPAMHGGADECTKEGIQNAAPPK</sequence>
<evidence type="ECO:0008006" key="5">
    <source>
        <dbReference type="Google" id="ProtNLM"/>
    </source>
</evidence>
<gene>
    <name evidence="3" type="ORF">B7R25_13665</name>
</gene>
<evidence type="ECO:0000313" key="4">
    <source>
        <dbReference type="Proteomes" id="UP000257080"/>
    </source>
</evidence>
<accession>A0A3E0WAE7</accession>
<proteinExistence type="predicted"/>
<feature type="region of interest" description="Disordered" evidence="1">
    <location>
        <begin position="329"/>
        <end position="353"/>
    </location>
</feature>
<feature type="signal peptide" evidence="2">
    <location>
        <begin position="1"/>
        <end position="29"/>
    </location>
</feature>
<dbReference type="EMBL" id="NBXE01000031">
    <property type="protein sequence ID" value="RFA25422.1"/>
    <property type="molecule type" value="Genomic_DNA"/>
</dbReference>
<dbReference type="SUPFAM" id="SSF55486">
    <property type="entry name" value="Metalloproteases ('zincins'), catalytic domain"/>
    <property type="match status" value="1"/>
</dbReference>
<keyword evidence="2" id="KW-0732">Signal</keyword>
<protein>
    <recommendedName>
        <fullName evidence="5">Peptidase M10 metallopeptidase domain-containing protein</fullName>
    </recommendedName>
</protein>